<gene>
    <name evidence="2" type="ORF">RsY01_503</name>
</gene>
<dbReference type="OrthoDB" id="3035557at2"/>
<protein>
    <submittedName>
        <fullName evidence="2">Uncharacterized protein</fullName>
    </submittedName>
</protein>
<dbReference type="Proteomes" id="UP000218689">
    <property type="component" value="Unassembled WGS sequence"/>
</dbReference>
<keyword evidence="1" id="KW-0472">Membrane</keyword>
<accession>A0A224XB88</accession>
<dbReference type="AlphaFoldDB" id="A0A224XB88"/>
<keyword evidence="1" id="KW-1133">Transmembrane helix</keyword>
<name>A0A224XB88_9LACT</name>
<dbReference type="EMBL" id="BEDT01000001">
    <property type="protein sequence ID" value="GAX46923.1"/>
    <property type="molecule type" value="Genomic_DNA"/>
</dbReference>
<keyword evidence="3" id="KW-1185">Reference proteome</keyword>
<reference evidence="3" key="1">
    <citation type="submission" date="2017-08" db="EMBL/GenBank/DDBJ databases">
        <title>Draft genome sequence of Lactococcus sp. strain Rs-Y01, isolated from the gut of the lower termite Reticulitermes speratus.</title>
        <authorList>
            <person name="Ohkuma M."/>
            <person name="Yuki M."/>
        </authorList>
    </citation>
    <scope>NUCLEOTIDE SEQUENCE [LARGE SCALE GENOMIC DNA]</scope>
    <source>
        <strain evidence="3">Rs-Y01</strain>
    </source>
</reference>
<feature type="transmembrane region" description="Helical" evidence="1">
    <location>
        <begin position="7"/>
        <end position="27"/>
    </location>
</feature>
<dbReference type="RefSeq" id="WP_094783981.1">
    <property type="nucleotide sequence ID" value="NZ_BEDT01000001.1"/>
</dbReference>
<keyword evidence="1" id="KW-0812">Transmembrane</keyword>
<organism evidence="2 3">
    <name type="scientific">Pseudolactococcus reticulitermitis</name>
    <dbReference type="NCBI Taxonomy" id="2025039"/>
    <lineage>
        <taxon>Bacteria</taxon>
        <taxon>Bacillati</taxon>
        <taxon>Bacillota</taxon>
        <taxon>Bacilli</taxon>
        <taxon>Lactobacillales</taxon>
        <taxon>Streptococcaceae</taxon>
        <taxon>Pseudolactococcus</taxon>
    </lineage>
</organism>
<comment type="caution">
    <text evidence="2">The sequence shown here is derived from an EMBL/GenBank/DDBJ whole genome shotgun (WGS) entry which is preliminary data.</text>
</comment>
<proteinExistence type="predicted"/>
<evidence type="ECO:0000313" key="3">
    <source>
        <dbReference type="Proteomes" id="UP000218689"/>
    </source>
</evidence>
<sequence length="227" mass="26770">MEKFQKYYWYIIVGIIVFGVVSILVILKIEKMLEKRDFKKTYSKEKLYKKLKKRADDYGKFYYGINYYYWQKNKLNVLYQMFPVGGNINDKLVVTDTATYSIVTNKIFSSGEREAFYKMEFRVYYKVAEIRKSVINNFTHNGVGNQNNNVYQNDNNTEVVINQLKNFLNDINIESNDKIYVESFIYKLSQGKTTEKDKNKIIETLSKYTGVASNVVSIITNIAKFFI</sequence>
<evidence type="ECO:0000313" key="2">
    <source>
        <dbReference type="EMBL" id="GAX46923.1"/>
    </source>
</evidence>
<evidence type="ECO:0000256" key="1">
    <source>
        <dbReference type="SAM" id="Phobius"/>
    </source>
</evidence>